<keyword evidence="2" id="KW-1185">Reference proteome</keyword>
<comment type="caution">
    <text evidence="1">The sequence shown here is derived from an EMBL/GenBank/DDBJ whole genome shotgun (WGS) entry which is preliminary data.</text>
</comment>
<evidence type="ECO:0000313" key="1">
    <source>
        <dbReference type="EMBL" id="GAA4045519.1"/>
    </source>
</evidence>
<gene>
    <name evidence="1" type="ORF">GCM10022409_34440</name>
</gene>
<protein>
    <submittedName>
        <fullName evidence="1">Uncharacterized protein</fullName>
    </submittedName>
</protein>
<organism evidence="1 2">
    <name type="scientific">Hymenobacter glaciei</name>
    <dbReference type="NCBI Taxonomy" id="877209"/>
    <lineage>
        <taxon>Bacteria</taxon>
        <taxon>Pseudomonadati</taxon>
        <taxon>Bacteroidota</taxon>
        <taxon>Cytophagia</taxon>
        <taxon>Cytophagales</taxon>
        <taxon>Hymenobacteraceae</taxon>
        <taxon>Hymenobacter</taxon>
    </lineage>
</organism>
<name>A0ABP7UJX6_9BACT</name>
<dbReference type="EMBL" id="BAABDK010000026">
    <property type="protein sequence ID" value="GAA4045519.1"/>
    <property type="molecule type" value="Genomic_DNA"/>
</dbReference>
<reference evidence="2" key="1">
    <citation type="journal article" date="2019" name="Int. J. Syst. Evol. Microbiol.">
        <title>The Global Catalogue of Microorganisms (GCM) 10K type strain sequencing project: providing services to taxonomists for standard genome sequencing and annotation.</title>
        <authorList>
            <consortium name="The Broad Institute Genomics Platform"/>
            <consortium name="The Broad Institute Genome Sequencing Center for Infectious Disease"/>
            <person name="Wu L."/>
            <person name="Ma J."/>
        </authorList>
    </citation>
    <scope>NUCLEOTIDE SEQUENCE [LARGE SCALE GENOMIC DNA]</scope>
    <source>
        <strain evidence="2">JCM 17225</strain>
    </source>
</reference>
<proteinExistence type="predicted"/>
<dbReference type="Proteomes" id="UP001501469">
    <property type="component" value="Unassembled WGS sequence"/>
</dbReference>
<accession>A0ABP7UJX6</accession>
<sequence>MFLELAVFGFYFGGQHLVLLAFLLVEVEQDTINAEQDEHQGDPEEDAAVVGAGFGGFVRVHAGIVMQKKRMEIGAGGAVRHVPLGVKIGEFGALAS</sequence>
<evidence type="ECO:0000313" key="2">
    <source>
        <dbReference type="Proteomes" id="UP001501469"/>
    </source>
</evidence>